<organism evidence="5 6">
    <name type="scientific">Motilibacter deserti</name>
    <dbReference type="NCBI Taxonomy" id="2714956"/>
    <lineage>
        <taxon>Bacteria</taxon>
        <taxon>Bacillati</taxon>
        <taxon>Actinomycetota</taxon>
        <taxon>Actinomycetes</taxon>
        <taxon>Motilibacterales</taxon>
        <taxon>Motilibacteraceae</taxon>
        <taxon>Motilibacter</taxon>
    </lineage>
</organism>
<evidence type="ECO:0000313" key="6">
    <source>
        <dbReference type="Proteomes" id="UP000800981"/>
    </source>
</evidence>
<keyword evidence="2" id="KW-0238">DNA-binding</keyword>
<dbReference type="InterPro" id="IPR036388">
    <property type="entry name" value="WH-like_DNA-bd_sf"/>
</dbReference>
<dbReference type="InterPro" id="IPR011991">
    <property type="entry name" value="ArsR-like_HTH"/>
</dbReference>
<dbReference type="PROSITE" id="PS50987">
    <property type="entry name" value="HTH_ARSR_2"/>
    <property type="match status" value="1"/>
</dbReference>
<dbReference type="InterPro" id="IPR036390">
    <property type="entry name" value="WH_DNA-bd_sf"/>
</dbReference>
<proteinExistence type="predicted"/>
<dbReference type="EMBL" id="JAANNP010000008">
    <property type="protein sequence ID" value="NHC14630.1"/>
    <property type="molecule type" value="Genomic_DNA"/>
</dbReference>
<feature type="domain" description="HTH arsR-type" evidence="4">
    <location>
        <begin position="12"/>
        <end position="106"/>
    </location>
</feature>
<keyword evidence="6" id="KW-1185">Reference proteome</keyword>
<dbReference type="SMART" id="SM00418">
    <property type="entry name" value="HTH_ARSR"/>
    <property type="match status" value="1"/>
</dbReference>
<accession>A0ABX0GYF4</accession>
<protein>
    <submittedName>
        <fullName evidence="5">Helix-turn-helix transcriptional regulator</fullName>
    </submittedName>
</protein>
<dbReference type="NCBIfam" id="NF033788">
    <property type="entry name" value="HTH_metalloreg"/>
    <property type="match status" value="1"/>
</dbReference>
<evidence type="ECO:0000256" key="1">
    <source>
        <dbReference type="ARBA" id="ARBA00023015"/>
    </source>
</evidence>
<dbReference type="InterPro" id="IPR001845">
    <property type="entry name" value="HTH_ArsR_DNA-bd_dom"/>
</dbReference>
<evidence type="ECO:0000256" key="2">
    <source>
        <dbReference type="ARBA" id="ARBA00023125"/>
    </source>
</evidence>
<dbReference type="SUPFAM" id="SSF46785">
    <property type="entry name" value="Winged helix' DNA-binding domain"/>
    <property type="match status" value="1"/>
</dbReference>
<keyword evidence="3" id="KW-0804">Transcription</keyword>
<dbReference type="PANTHER" id="PTHR33154:SF18">
    <property type="entry name" value="ARSENICAL RESISTANCE OPERON REPRESSOR"/>
    <property type="match status" value="1"/>
</dbReference>
<dbReference type="Gene3D" id="1.10.10.10">
    <property type="entry name" value="Winged helix-like DNA-binding domain superfamily/Winged helix DNA-binding domain"/>
    <property type="match status" value="1"/>
</dbReference>
<evidence type="ECO:0000313" key="5">
    <source>
        <dbReference type="EMBL" id="NHC14630.1"/>
    </source>
</evidence>
<keyword evidence="1" id="KW-0805">Transcription regulation</keyword>
<gene>
    <name evidence="5" type="ORF">G9H71_12655</name>
</gene>
<name>A0ABX0GYF4_9ACTN</name>
<dbReference type="PRINTS" id="PR00778">
    <property type="entry name" value="HTHARSR"/>
</dbReference>
<dbReference type="Proteomes" id="UP000800981">
    <property type="component" value="Unassembled WGS sequence"/>
</dbReference>
<dbReference type="InterPro" id="IPR051081">
    <property type="entry name" value="HTH_MetalResp_TranReg"/>
</dbReference>
<comment type="caution">
    <text evidence="5">The sequence shown here is derived from an EMBL/GenBank/DDBJ whole genome shotgun (WGS) entry which is preliminary data.</text>
</comment>
<dbReference type="CDD" id="cd00090">
    <property type="entry name" value="HTH_ARSR"/>
    <property type="match status" value="1"/>
</dbReference>
<dbReference type="Pfam" id="PF01022">
    <property type="entry name" value="HTH_5"/>
    <property type="match status" value="1"/>
</dbReference>
<evidence type="ECO:0000259" key="4">
    <source>
        <dbReference type="PROSITE" id="PS50987"/>
    </source>
</evidence>
<sequence length="114" mass="12046">MTPVAVDVTVGSSGELPVEAAALLPVIADPMRWQILTLLAGEQLCTTHLQDLLGAKQALVSHHLKTLREAGLLDTEPCGRFTYYRLRPGALDGLAAATGELAAASRAQPSRRAC</sequence>
<reference evidence="5 6" key="1">
    <citation type="submission" date="2020-03" db="EMBL/GenBank/DDBJ databases">
        <title>Two novel Motilibacter sp.</title>
        <authorList>
            <person name="Liu S."/>
        </authorList>
    </citation>
    <scope>NUCLEOTIDE SEQUENCE [LARGE SCALE GENOMIC DNA]</scope>
    <source>
        <strain evidence="5 6">E257</strain>
    </source>
</reference>
<evidence type="ECO:0000256" key="3">
    <source>
        <dbReference type="ARBA" id="ARBA00023163"/>
    </source>
</evidence>
<dbReference type="PANTHER" id="PTHR33154">
    <property type="entry name" value="TRANSCRIPTIONAL REGULATOR, ARSR FAMILY"/>
    <property type="match status" value="1"/>
</dbReference>